<dbReference type="Gene3D" id="3.40.50.300">
    <property type="entry name" value="P-loop containing nucleotide triphosphate hydrolases"/>
    <property type="match status" value="1"/>
</dbReference>
<evidence type="ECO:0000256" key="3">
    <source>
        <dbReference type="ARBA" id="ARBA00022741"/>
    </source>
</evidence>
<name>A0A380P9H1_WEIVI</name>
<dbReference type="PROSITE" id="PS00018">
    <property type="entry name" value="EF_HAND_1"/>
    <property type="match status" value="1"/>
</dbReference>
<dbReference type="InterPro" id="IPR009000">
    <property type="entry name" value="Transl_B-barrel_sf"/>
</dbReference>
<dbReference type="CDD" id="cd03702">
    <property type="entry name" value="IF2_mtIF2_II"/>
    <property type="match status" value="1"/>
</dbReference>
<dbReference type="PANTHER" id="PTHR43381">
    <property type="entry name" value="TRANSLATION INITIATION FACTOR IF-2-RELATED"/>
    <property type="match status" value="1"/>
</dbReference>
<proteinExistence type="inferred from homology"/>
<keyword evidence="2 7" id="KW-0396">Initiation factor</keyword>
<dbReference type="GO" id="GO:0005525">
    <property type="term" value="F:GTP binding"/>
    <property type="evidence" value="ECO:0007669"/>
    <property type="project" value="UniProtKB-KW"/>
</dbReference>
<dbReference type="InterPro" id="IPR015760">
    <property type="entry name" value="TIF_IF2"/>
</dbReference>
<reference evidence="7 8" key="1">
    <citation type="submission" date="2018-06" db="EMBL/GenBank/DDBJ databases">
        <authorList>
            <consortium name="Pathogen Informatics"/>
            <person name="Doyle S."/>
        </authorList>
    </citation>
    <scope>NUCLEOTIDE SEQUENCE [LARGE SCALE GENOMIC DNA]</scope>
    <source>
        <strain evidence="7 8">NCTC13645</strain>
    </source>
</reference>
<dbReference type="AlphaFoldDB" id="A0A380P9H1"/>
<evidence type="ECO:0000313" key="8">
    <source>
        <dbReference type="Proteomes" id="UP000254621"/>
    </source>
</evidence>
<dbReference type="InterPro" id="IPR000795">
    <property type="entry name" value="T_Tr_GTP-bd_dom"/>
</dbReference>
<accession>A0A380P9H1</accession>
<feature type="domain" description="Tr-type G" evidence="6">
    <location>
        <begin position="1"/>
        <end position="105"/>
    </location>
</feature>
<dbReference type="InterPro" id="IPR044145">
    <property type="entry name" value="IF2_II"/>
</dbReference>
<evidence type="ECO:0000256" key="5">
    <source>
        <dbReference type="ARBA" id="ARBA00023134"/>
    </source>
</evidence>
<sequence>MRARGANVTDITILVVAADDGVMPQTVEAIHHAKAAGTPIIVAVNKIDKPGANPDNVINQLMQYELIPEEFGGDTIFVKISAKYGENIDELLEMVLLTADVMDLKANPDQRAAGSVVEARLDKGRGPVATVLVQQGTMHIGDPIVVGNTYGRVRTMTNDRGRRIKAAIPSTPVEITGLNEVPSAGDRFVVFEDEKTARAAGEERSKRALLEDRNRNNVVSVNDLFNKMAEET</sequence>
<dbReference type="Gene3D" id="2.40.30.10">
    <property type="entry name" value="Translation factors"/>
    <property type="match status" value="1"/>
</dbReference>
<dbReference type="NCBIfam" id="TIGR00231">
    <property type="entry name" value="small_GTP"/>
    <property type="match status" value="1"/>
</dbReference>
<dbReference type="Pfam" id="PF00009">
    <property type="entry name" value="GTP_EFTU"/>
    <property type="match status" value="1"/>
</dbReference>
<evidence type="ECO:0000256" key="2">
    <source>
        <dbReference type="ARBA" id="ARBA00022540"/>
    </source>
</evidence>
<keyword evidence="5" id="KW-0342">GTP-binding</keyword>
<dbReference type="InterPro" id="IPR018247">
    <property type="entry name" value="EF_Hand_1_Ca_BS"/>
</dbReference>
<dbReference type="Proteomes" id="UP000254621">
    <property type="component" value="Unassembled WGS sequence"/>
</dbReference>
<organism evidence="7 8">
    <name type="scientific">Weissella viridescens</name>
    <name type="common">Lactobacillus viridescens</name>
    <dbReference type="NCBI Taxonomy" id="1629"/>
    <lineage>
        <taxon>Bacteria</taxon>
        <taxon>Bacillati</taxon>
        <taxon>Bacillota</taxon>
        <taxon>Bacilli</taxon>
        <taxon>Lactobacillales</taxon>
        <taxon>Lactobacillaceae</taxon>
        <taxon>Weissella</taxon>
    </lineage>
</organism>
<comment type="similarity">
    <text evidence="1">Belongs to the TRAFAC class translation factor GTPase superfamily. Classic translation factor GTPase family. IF-2 subfamily.</text>
</comment>
<keyword evidence="4" id="KW-0648">Protein biosynthesis</keyword>
<dbReference type="EMBL" id="UHIV01000008">
    <property type="protein sequence ID" value="SUP61497.1"/>
    <property type="molecule type" value="Genomic_DNA"/>
</dbReference>
<dbReference type="FunFam" id="2.40.30.10:FF:000007">
    <property type="entry name" value="Translation initiation factor IF-2"/>
    <property type="match status" value="1"/>
</dbReference>
<gene>
    <name evidence="7" type="primary">infB_2</name>
    <name evidence="7" type="ORF">NCTC13645_02660</name>
</gene>
<dbReference type="GO" id="GO:0003924">
    <property type="term" value="F:GTPase activity"/>
    <property type="evidence" value="ECO:0007669"/>
    <property type="project" value="InterPro"/>
</dbReference>
<evidence type="ECO:0000256" key="4">
    <source>
        <dbReference type="ARBA" id="ARBA00022917"/>
    </source>
</evidence>
<dbReference type="InterPro" id="IPR027417">
    <property type="entry name" value="P-loop_NTPase"/>
</dbReference>
<dbReference type="GO" id="GO:0003743">
    <property type="term" value="F:translation initiation factor activity"/>
    <property type="evidence" value="ECO:0007669"/>
    <property type="project" value="UniProtKB-KW"/>
</dbReference>
<dbReference type="Pfam" id="PF22042">
    <property type="entry name" value="EF-G_D2"/>
    <property type="match status" value="1"/>
</dbReference>
<dbReference type="InterPro" id="IPR005225">
    <property type="entry name" value="Small_GTP-bd"/>
</dbReference>
<dbReference type="CDD" id="cd01887">
    <property type="entry name" value="IF2_eIF5B"/>
    <property type="match status" value="1"/>
</dbReference>
<dbReference type="InterPro" id="IPR053905">
    <property type="entry name" value="EF-G-like_DII"/>
</dbReference>
<protein>
    <submittedName>
        <fullName evidence="7">Translation initiation factor IF-2</fullName>
    </submittedName>
</protein>
<evidence type="ECO:0000313" key="7">
    <source>
        <dbReference type="EMBL" id="SUP61497.1"/>
    </source>
</evidence>
<keyword evidence="3" id="KW-0547">Nucleotide-binding</keyword>
<dbReference type="GO" id="GO:0005829">
    <property type="term" value="C:cytosol"/>
    <property type="evidence" value="ECO:0007669"/>
    <property type="project" value="TreeGrafter"/>
</dbReference>
<dbReference type="PROSITE" id="PS51722">
    <property type="entry name" value="G_TR_2"/>
    <property type="match status" value="1"/>
</dbReference>
<dbReference type="STRING" id="1629.IV50_GL000013"/>
<dbReference type="SUPFAM" id="SSF52540">
    <property type="entry name" value="P-loop containing nucleoside triphosphate hydrolases"/>
    <property type="match status" value="1"/>
</dbReference>
<dbReference type="SUPFAM" id="SSF50447">
    <property type="entry name" value="Translation proteins"/>
    <property type="match status" value="1"/>
</dbReference>
<evidence type="ECO:0000256" key="1">
    <source>
        <dbReference type="ARBA" id="ARBA00007733"/>
    </source>
</evidence>
<evidence type="ECO:0000259" key="6">
    <source>
        <dbReference type="PROSITE" id="PS51722"/>
    </source>
</evidence>
<dbReference type="PANTHER" id="PTHR43381:SF5">
    <property type="entry name" value="TR-TYPE G DOMAIN-CONTAINING PROTEIN"/>
    <property type="match status" value="1"/>
</dbReference>